<evidence type="ECO:0000259" key="2">
    <source>
        <dbReference type="Pfam" id="PF08044"/>
    </source>
</evidence>
<dbReference type="RefSeq" id="WP_343974841.1">
    <property type="nucleotide sequence ID" value="NZ_BAAAHK010000013.1"/>
</dbReference>
<keyword evidence="1" id="KW-0812">Transmembrane</keyword>
<evidence type="ECO:0000313" key="3">
    <source>
        <dbReference type="EMBL" id="GAA0950400.1"/>
    </source>
</evidence>
<feature type="transmembrane region" description="Helical" evidence="1">
    <location>
        <begin position="135"/>
        <end position="155"/>
    </location>
</feature>
<gene>
    <name evidence="3" type="ORF">GCM10009554_50260</name>
</gene>
<name>A0ABN1R209_9ACTN</name>
<keyword evidence="1" id="KW-0472">Membrane</keyword>
<keyword evidence="4" id="KW-1185">Reference proteome</keyword>
<accession>A0ABN1R209</accession>
<feature type="transmembrane region" description="Helical" evidence="1">
    <location>
        <begin position="108"/>
        <end position="129"/>
    </location>
</feature>
<feature type="domain" description="DUF1707" evidence="2">
    <location>
        <begin position="39"/>
        <end position="91"/>
    </location>
</feature>
<protein>
    <recommendedName>
        <fullName evidence="2">DUF1707 domain-containing protein</fullName>
    </recommendedName>
</protein>
<evidence type="ECO:0000313" key="4">
    <source>
        <dbReference type="Proteomes" id="UP001500542"/>
    </source>
</evidence>
<sequence>MTDRYKGRPRADLANLAGMAAAAGQEARAVAARRRMQPLRLTDEERHLAIDELSEQFAIGRLDEVELHRRVDIANEAVTHADLQPAFHGLPQPALYTPTPRQPGRWRWAAFIGAVWLALPFFLTGLVFLVFGREIAAAVFAVPALAWTAVIWRWAKAPTRRSRRS</sequence>
<keyword evidence="1" id="KW-1133">Transmembrane helix</keyword>
<dbReference type="Proteomes" id="UP001500542">
    <property type="component" value="Unassembled WGS sequence"/>
</dbReference>
<comment type="caution">
    <text evidence="3">The sequence shown here is derived from an EMBL/GenBank/DDBJ whole genome shotgun (WGS) entry which is preliminary data.</text>
</comment>
<evidence type="ECO:0000256" key="1">
    <source>
        <dbReference type="SAM" id="Phobius"/>
    </source>
</evidence>
<organism evidence="3 4">
    <name type="scientific">Kribbella koreensis</name>
    <dbReference type="NCBI Taxonomy" id="57909"/>
    <lineage>
        <taxon>Bacteria</taxon>
        <taxon>Bacillati</taxon>
        <taxon>Actinomycetota</taxon>
        <taxon>Actinomycetes</taxon>
        <taxon>Propionibacteriales</taxon>
        <taxon>Kribbellaceae</taxon>
        <taxon>Kribbella</taxon>
    </lineage>
</organism>
<dbReference type="Pfam" id="PF08044">
    <property type="entry name" value="DUF1707"/>
    <property type="match status" value="1"/>
</dbReference>
<proteinExistence type="predicted"/>
<dbReference type="EMBL" id="BAAAHK010000013">
    <property type="protein sequence ID" value="GAA0950400.1"/>
    <property type="molecule type" value="Genomic_DNA"/>
</dbReference>
<reference evidence="3 4" key="1">
    <citation type="journal article" date="2019" name="Int. J. Syst. Evol. Microbiol.">
        <title>The Global Catalogue of Microorganisms (GCM) 10K type strain sequencing project: providing services to taxonomists for standard genome sequencing and annotation.</title>
        <authorList>
            <consortium name="The Broad Institute Genomics Platform"/>
            <consortium name="The Broad Institute Genome Sequencing Center for Infectious Disease"/>
            <person name="Wu L."/>
            <person name="Ma J."/>
        </authorList>
    </citation>
    <scope>NUCLEOTIDE SEQUENCE [LARGE SCALE GENOMIC DNA]</scope>
    <source>
        <strain evidence="3 4">JCM 10977</strain>
    </source>
</reference>
<dbReference type="InterPro" id="IPR012551">
    <property type="entry name" value="DUF1707_SHOCT-like"/>
</dbReference>